<dbReference type="EMBL" id="NFZT01000007">
    <property type="protein sequence ID" value="OWV31805.1"/>
    <property type="molecule type" value="Genomic_DNA"/>
</dbReference>
<proteinExistence type="predicted"/>
<organism evidence="2 3">
    <name type="scientific">Pacificimonas flava</name>
    <dbReference type="NCBI Taxonomy" id="1234595"/>
    <lineage>
        <taxon>Bacteria</taxon>
        <taxon>Pseudomonadati</taxon>
        <taxon>Pseudomonadota</taxon>
        <taxon>Alphaproteobacteria</taxon>
        <taxon>Sphingomonadales</taxon>
        <taxon>Sphingosinicellaceae</taxon>
        <taxon>Pacificimonas</taxon>
    </lineage>
</organism>
<protein>
    <recommendedName>
        <fullName evidence="4">Integral membrane protein</fullName>
    </recommendedName>
</protein>
<comment type="caution">
    <text evidence="2">The sequence shown here is derived from an EMBL/GenBank/DDBJ whole genome shotgun (WGS) entry which is preliminary data.</text>
</comment>
<dbReference type="Proteomes" id="UP000198462">
    <property type="component" value="Unassembled WGS sequence"/>
</dbReference>
<dbReference type="InterPro" id="IPR025461">
    <property type="entry name" value="ABA4-like"/>
</dbReference>
<keyword evidence="3" id="KW-1185">Reference proteome</keyword>
<keyword evidence="1" id="KW-0812">Transmembrane</keyword>
<dbReference type="Pfam" id="PF14108">
    <property type="entry name" value="ABA4-like"/>
    <property type="match status" value="1"/>
</dbReference>
<keyword evidence="1" id="KW-1133">Transmembrane helix</keyword>
<evidence type="ECO:0000256" key="1">
    <source>
        <dbReference type="SAM" id="Phobius"/>
    </source>
</evidence>
<evidence type="ECO:0008006" key="4">
    <source>
        <dbReference type="Google" id="ProtNLM"/>
    </source>
</evidence>
<dbReference type="AlphaFoldDB" id="A0A219B0E9"/>
<feature type="transmembrane region" description="Helical" evidence="1">
    <location>
        <begin position="6"/>
        <end position="24"/>
    </location>
</feature>
<keyword evidence="1" id="KW-0472">Membrane</keyword>
<evidence type="ECO:0000313" key="3">
    <source>
        <dbReference type="Proteomes" id="UP000198462"/>
    </source>
</evidence>
<gene>
    <name evidence="2" type="ORF">B5C34_14945</name>
</gene>
<accession>A0A219B0E9</accession>
<dbReference type="OrthoDB" id="345237at2"/>
<feature type="transmembrane region" description="Helical" evidence="1">
    <location>
        <begin position="110"/>
        <end position="133"/>
    </location>
</feature>
<sequence length="145" mass="15385">MNADLIFQAGNLGALFAWAVLILLPRWQGTQWIAGLAGPALLAAAYVILLSCSVATEPGGGGGFGSIAEVRALLSTDIAFTAGWFHYLAFDLFVGAWEVREAQRRGLTHWAVIPCLLLTFMAGPAGLLLFLILRAMRMGKVAAPA</sequence>
<reference evidence="3" key="1">
    <citation type="submission" date="2017-05" db="EMBL/GenBank/DDBJ databases">
        <authorList>
            <person name="Lin X."/>
        </authorList>
    </citation>
    <scope>NUCLEOTIDE SEQUENCE [LARGE SCALE GENOMIC DNA]</scope>
    <source>
        <strain evidence="3">JLT2012</strain>
    </source>
</reference>
<name>A0A219B0E9_9SPHN</name>
<dbReference type="RefSeq" id="WP_088713601.1">
    <property type="nucleotide sequence ID" value="NZ_NFZT01000007.1"/>
</dbReference>
<evidence type="ECO:0000313" key="2">
    <source>
        <dbReference type="EMBL" id="OWV31805.1"/>
    </source>
</evidence>
<feature type="transmembrane region" description="Helical" evidence="1">
    <location>
        <begin position="36"/>
        <end position="56"/>
    </location>
</feature>